<comment type="similarity">
    <text evidence="4 9">Belongs to the SHMT family.</text>
</comment>
<dbReference type="InterPro" id="IPR015421">
    <property type="entry name" value="PyrdxlP-dep_Trfase_major"/>
</dbReference>
<dbReference type="NCBIfam" id="NF000586">
    <property type="entry name" value="PRK00011.1"/>
    <property type="match status" value="1"/>
</dbReference>
<evidence type="ECO:0000256" key="8">
    <source>
        <dbReference type="PIRSR" id="PIRSR000412-50"/>
    </source>
</evidence>
<dbReference type="GO" id="GO:0019264">
    <property type="term" value="P:glycine biosynthetic process from serine"/>
    <property type="evidence" value="ECO:0007669"/>
    <property type="project" value="InterPro"/>
</dbReference>
<dbReference type="InterPro" id="IPR039429">
    <property type="entry name" value="SHMT-like_dom"/>
</dbReference>
<dbReference type="GO" id="GO:0004372">
    <property type="term" value="F:glycine hydroxymethyltransferase activity"/>
    <property type="evidence" value="ECO:0007669"/>
    <property type="project" value="UniProtKB-EC"/>
</dbReference>
<dbReference type="UniPathway" id="UPA00193"/>
<evidence type="ECO:0000256" key="2">
    <source>
        <dbReference type="ARBA" id="ARBA00001933"/>
    </source>
</evidence>
<dbReference type="HAMAP" id="MF_00051">
    <property type="entry name" value="SHMT"/>
    <property type="match status" value="1"/>
</dbReference>
<dbReference type="InterPro" id="IPR049943">
    <property type="entry name" value="Ser_HO-MeTrfase-like"/>
</dbReference>
<dbReference type="EMBL" id="MBFT01000793">
    <property type="protein sequence ID" value="PVU87141.1"/>
    <property type="molecule type" value="Genomic_DNA"/>
</dbReference>
<dbReference type="InterPro" id="IPR015424">
    <property type="entry name" value="PyrdxlP-dep_Trfase"/>
</dbReference>
<dbReference type="PROSITE" id="PS00096">
    <property type="entry name" value="SHMT"/>
    <property type="match status" value="1"/>
</dbReference>
<comment type="cofactor">
    <cofactor evidence="2 8 9">
        <name>pyridoxal 5'-phosphate</name>
        <dbReference type="ChEBI" id="CHEBI:597326"/>
    </cofactor>
</comment>
<proteinExistence type="inferred from homology"/>
<evidence type="ECO:0000256" key="5">
    <source>
        <dbReference type="ARBA" id="ARBA00022563"/>
    </source>
</evidence>
<comment type="caution">
    <text evidence="11">The sequence shown here is derived from an EMBL/GenBank/DDBJ whole genome shotgun (WGS) entry which is preliminary data.</text>
</comment>
<dbReference type="OrthoDB" id="10265628at2759"/>
<keyword evidence="7 8" id="KW-0663">Pyridoxal phosphate</keyword>
<feature type="modified residue" description="N6-(pyridoxal phosphate)lysine" evidence="8">
    <location>
        <position position="277"/>
    </location>
</feature>
<dbReference type="FunFam" id="3.40.640.10:FF:000097">
    <property type="entry name" value="Serine hydroxymethyltransferase"/>
    <property type="match status" value="1"/>
</dbReference>
<evidence type="ECO:0000256" key="1">
    <source>
        <dbReference type="ARBA" id="ARBA00001528"/>
    </source>
</evidence>
<evidence type="ECO:0000256" key="9">
    <source>
        <dbReference type="RuleBase" id="RU000585"/>
    </source>
</evidence>
<dbReference type="Proteomes" id="UP000245699">
    <property type="component" value="Unassembled WGS sequence"/>
</dbReference>
<organism evidence="11 12">
    <name type="scientific">Furculomyces boomerangus</name>
    <dbReference type="NCBI Taxonomy" id="61424"/>
    <lineage>
        <taxon>Eukaryota</taxon>
        <taxon>Fungi</taxon>
        <taxon>Fungi incertae sedis</taxon>
        <taxon>Zoopagomycota</taxon>
        <taxon>Kickxellomycotina</taxon>
        <taxon>Harpellomycetes</taxon>
        <taxon>Harpellales</taxon>
        <taxon>Harpellaceae</taxon>
        <taxon>Furculomyces</taxon>
    </lineage>
</organism>
<dbReference type="PANTHER" id="PTHR11680:SF28">
    <property type="entry name" value="SERINE HYDROXYMETHYLTRANSFERASE, MITOCHONDRIAL"/>
    <property type="match status" value="1"/>
</dbReference>
<reference evidence="11 12" key="1">
    <citation type="journal article" date="2018" name="MBio">
        <title>Comparative Genomics Reveals the Core Gene Toolbox for the Fungus-Insect Symbiosis.</title>
        <authorList>
            <person name="Wang Y."/>
            <person name="Stata M."/>
            <person name="Wang W."/>
            <person name="Stajich J.E."/>
            <person name="White M.M."/>
            <person name="Moncalvo J.M."/>
        </authorList>
    </citation>
    <scope>NUCLEOTIDE SEQUENCE [LARGE SCALE GENOMIC DNA]</scope>
    <source>
        <strain evidence="11 12">AUS-77-4</strain>
    </source>
</reference>
<dbReference type="InterPro" id="IPR001085">
    <property type="entry name" value="Ser_HO-MeTrfase"/>
</dbReference>
<keyword evidence="5 9" id="KW-0554">One-carbon metabolism</keyword>
<dbReference type="PANTHER" id="PTHR11680">
    <property type="entry name" value="SERINE HYDROXYMETHYLTRANSFERASE"/>
    <property type="match status" value="1"/>
</dbReference>
<dbReference type="GO" id="GO:0035999">
    <property type="term" value="P:tetrahydrofolate interconversion"/>
    <property type="evidence" value="ECO:0007669"/>
    <property type="project" value="UniProtKB-UniPathway"/>
</dbReference>
<dbReference type="Gene3D" id="3.90.1150.10">
    <property type="entry name" value="Aspartate Aminotransferase, domain 1"/>
    <property type="match status" value="1"/>
</dbReference>
<dbReference type="InterPro" id="IPR019798">
    <property type="entry name" value="Ser_HO-MeTrfase_PLP_BS"/>
</dbReference>
<dbReference type="Gene3D" id="3.40.640.10">
    <property type="entry name" value="Type I PLP-dependent aspartate aminotransferase-like (Major domain)"/>
    <property type="match status" value="1"/>
</dbReference>
<evidence type="ECO:0000256" key="7">
    <source>
        <dbReference type="ARBA" id="ARBA00022898"/>
    </source>
</evidence>
<dbReference type="CDD" id="cd00378">
    <property type="entry name" value="SHMT"/>
    <property type="match status" value="1"/>
</dbReference>
<feature type="domain" description="Serine hydroxymethyltransferase-like" evidence="10">
    <location>
        <begin position="46"/>
        <end position="447"/>
    </location>
</feature>
<keyword evidence="12" id="KW-1185">Reference proteome</keyword>
<sequence>MNIISRSLLPSFARTSTFTKGTLDKICLKSVGRSSYTTNGVLIDNLKDSDPEMFEIIEQEKKRQRDSIVLIASENFTSRSVMQALGSVLQNKYSEGYPGQRYYAGNEWIDKSELLCQKRALECYGLNSEEWGVNVQSLSGAPANLYVYGALLKPHERIMGLDLPHGGHLSHGYQTPTKKISMVSSYFETMPYQCDEKTGLIDYDELERNASLYRPKIIVAGTSAYSRLIDYSRIRDICDKVGAYLMADIAHISGLMAANVIPSAFPYADIVTTTTHKSLRGPRGAMIFFRKGERKNTTGKKSDKPIMYNLEGPINASVFPGHQGGPHNHTIAALSVALKQTRTPEYVEYQKQVISNAKAFGQALKDRGYKLATGGTDNHLLLIDLVGSKGIDGARSELVLELAKIIANKNTIPGDKSALIPSGLRVGTPAMTTRGLVEKDFEQIAAFLDAGVQITSDLKLNKFTSKKFKEFKSEIGTDASIVPELLNLKNEVIQFSQQFPTVGFTLEEMSIK</sequence>
<protein>
    <recommendedName>
        <fullName evidence="9">Serine hydroxymethyltransferase</fullName>
        <ecNumber evidence="9">2.1.2.1</ecNumber>
    </recommendedName>
</protein>
<dbReference type="PIRSF" id="PIRSF000412">
    <property type="entry name" value="SHMT"/>
    <property type="match status" value="1"/>
</dbReference>
<evidence type="ECO:0000256" key="4">
    <source>
        <dbReference type="ARBA" id="ARBA00006376"/>
    </source>
</evidence>
<keyword evidence="6 9" id="KW-0808">Transferase</keyword>
<comment type="pathway">
    <text evidence="3 9">One-carbon metabolism; tetrahydrofolate interconversion.</text>
</comment>
<comment type="function">
    <text evidence="9">Interconversion of serine and glycine.</text>
</comment>
<dbReference type="GO" id="GO:0030170">
    <property type="term" value="F:pyridoxal phosphate binding"/>
    <property type="evidence" value="ECO:0007669"/>
    <property type="project" value="InterPro"/>
</dbReference>
<name>A0A2T9Y482_9FUNG</name>
<gene>
    <name evidence="11" type="ORF">BB559_006170</name>
</gene>
<evidence type="ECO:0000256" key="6">
    <source>
        <dbReference type="ARBA" id="ARBA00022679"/>
    </source>
</evidence>
<dbReference type="AlphaFoldDB" id="A0A2T9Y482"/>
<evidence type="ECO:0000313" key="11">
    <source>
        <dbReference type="EMBL" id="PVU87141.1"/>
    </source>
</evidence>
<dbReference type="Pfam" id="PF00464">
    <property type="entry name" value="SHMT"/>
    <property type="match status" value="1"/>
</dbReference>
<dbReference type="SUPFAM" id="SSF53383">
    <property type="entry name" value="PLP-dependent transferases"/>
    <property type="match status" value="1"/>
</dbReference>
<dbReference type="EC" id="2.1.2.1" evidence="9"/>
<evidence type="ECO:0000256" key="3">
    <source>
        <dbReference type="ARBA" id="ARBA00004777"/>
    </source>
</evidence>
<comment type="catalytic activity">
    <reaction evidence="1 9">
        <text>(6R)-5,10-methylene-5,6,7,8-tetrahydrofolate + glycine + H2O = (6S)-5,6,7,8-tetrahydrofolate + L-serine</text>
        <dbReference type="Rhea" id="RHEA:15481"/>
        <dbReference type="ChEBI" id="CHEBI:15377"/>
        <dbReference type="ChEBI" id="CHEBI:15636"/>
        <dbReference type="ChEBI" id="CHEBI:33384"/>
        <dbReference type="ChEBI" id="CHEBI:57305"/>
        <dbReference type="ChEBI" id="CHEBI:57453"/>
        <dbReference type="EC" id="2.1.2.1"/>
    </reaction>
</comment>
<dbReference type="STRING" id="61424.A0A2T9Y482"/>
<evidence type="ECO:0000259" key="10">
    <source>
        <dbReference type="Pfam" id="PF00464"/>
    </source>
</evidence>
<dbReference type="InterPro" id="IPR015422">
    <property type="entry name" value="PyrdxlP-dep_Trfase_small"/>
</dbReference>
<dbReference type="GO" id="GO:0005739">
    <property type="term" value="C:mitochondrion"/>
    <property type="evidence" value="ECO:0007669"/>
    <property type="project" value="TreeGrafter"/>
</dbReference>
<evidence type="ECO:0000313" key="12">
    <source>
        <dbReference type="Proteomes" id="UP000245699"/>
    </source>
</evidence>
<accession>A0A2T9Y482</accession>